<accession>S3BL63</accession>
<dbReference type="STRING" id="1203554.HMPREF1476_00860"/>
<evidence type="ECO:0000313" key="1">
    <source>
        <dbReference type="EMBL" id="EPE00131.1"/>
    </source>
</evidence>
<organism evidence="1 2">
    <name type="scientific">Sutterella wadsworthensis HGA0223</name>
    <dbReference type="NCBI Taxonomy" id="1203554"/>
    <lineage>
        <taxon>Bacteria</taxon>
        <taxon>Pseudomonadati</taxon>
        <taxon>Pseudomonadota</taxon>
        <taxon>Betaproteobacteria</taxon>
        <taxon>Burkholderiales</taxon>
        <taxon>Sutterellaceae</taxon>
        <taxon>Sutterella</taxon>
    </lineage>
</organism>
<dbReference type="eggNOG" id="ENOG5030PVH">
    <property type="taxonomic scope" value="Bacteria"/>
</dbReference>
<sequence length="262" mass="30575">MQTKRALLKSLTRAVRVVTGAAARAVARMEKKAAVYFSKSWLEKMEPWLWRFSRPTLEKLLQHEEKRISDASRATAAERRRTEALRLAAKHFGDRDWQWRYWCLRLRRTGALQDGGPTSFFELWRTLPPERLARAEDEAEARRRAEASFITHLQAIAHGRTGLSVSALRQPMPSDPARAADDEAVLRMLWLWVGYVAYDETLSESGEEAVKRFLKRAWPKYHGSRITRSLLETWVQYAKDIKYERDAQACYGGRGWDPRRRR</sequence>
<dbReference type="HOGENOM" id="CLU_1061423_0_0_4"/>
<evidence type="ECO:0000313" key="2">
    <source>
        <dbReference type="Proteomes" id="UP000014400"/>
    </source>
</evidence>
<dbReference type="RefSeq" id="WP_016474185.1">
    <property type="nucleotide sequence ID" value="NZ_KE150480.1"/>
</dbReference>
<reference evidence="1 2" key="1">
    <citation type="submission" date="2013-04" db="EMBL/GenBank/DDBJ databases">
        <title>The Genome Sequence of Sutterella wadsworthensis HGA0223.</title>
        <authorList>
            <consortium name="The Broad Institute Genomics Platform"/>
            <person name="Earl A."/>
            <person name="Ward D."/>
            <person name="Feldgarden M."/>
            <person name="Gevers D."/>
            <person name="Schmidt T.M."/>
            <person name="Dover J."/>
            <person name="Dai D."/>
            <person name="Walker B."/>
            <person name="Young S."/>
            <person name="Zeng Q."/>
            <person name="Gargeya S."/>
            <person name="Fitzgerald M."/>
            <person name="Haas B."/>
            <person name="Abouelleil A."/>
            <person name="Allen A.W."/>
            <person name="Alvarado L."/>
            <person name="Arachchi H.M."/>
            <person name="Berlin A.M."/>
            <person name="Chapman S.B."/>
            <person name="Gainer-Dewar J."/>
            <person name="Goldberg J."/>
            <person name="Griggs A."/>
            <person name="Gujja S."/>
            <person name="Hansen M."/>
            <person name="Howarth C."/>
            <person name="Imamovic A."/>
            <person name="Ireland A."/>
            <person name="Larimer J."/>
            <person name="McCowan C."/>
            <person name="Murphy C."/>
            <person name="Pearson M."/>
            <person name="Poon T.W."/>
            <person name="Priest M."/>
            <person name="Roberts A."/>
            <person name="Saif S."/>
            <person name="Shea T."/>
            <person name="Sisk P."/>
            <person name="Sykes S."/>
            <person name="Wortman J."/>
            <person name="Nusbaum C."/>
            <person name="Birren B."/>
        </authorList>
    </citation>
    <scope>NUCLEOTIDE SEQUENCE [LARGE SCALE GENOMIC DNA]</scope>
    <source>
        <strain evidence="1 2">HGA0223</strain>
    </source>
</reference>
<dbReference type="Proteomes" id="UP000014400">
    <property type="component" value="Unassembled WGS sequence"/>
</dbReference>
<gene>
    <name evidence="1" type="ORF">HMPREF1476_00860</name>
</gene>
<comment type="caution">
    <text evidence="1">The sequence shown here is derived from an EMBL/GenBank/DDBJ whole genome shotgun (WGS) entry which is preliminary data.</text>
</comment>
<protein>
    <submittedName>
        <fullName evidence="1">Uncharacterized protein</fullName>
    </submittedName>
</protein>
<dbReference type="AlphaFoldDB" id="S3BL63"/>
<name>S3BL63_9BURK</name>
<proteinExistence type="predicted"/>
<keyword evidence="2" id="KW-1185">Reference proteome</keyword>
<dbReference type="EMBL" id="ATCF01000012">
    <property type="protein sequence ID" value="EPE00131.1"/>
    <property type="molecule type" value="Genomic_DNA"/>
</dbReference>
<dbReference type="PATRIC" id="fig|1203554.3.peg.873"/>